<keyword evidence="2" id="KW-1185">Reference proteome</keyword>
<dbReference type="OrthoDB" id="4954742at2"/>
<dbReference type="STRING" id="78245.Xaut_1754"/>
<dbReference type="PIRSF" id="PIRSF033328">
    <property type="entry name" value="Phest_Mll4975"/>
    <property type="match status" value="1"/>
</dbReference>
<dbReference type="Gene3D" id="3.90.1140.10">
    <property type="entry name" value="Cyclic phosphodiesterase"/>
    <property type="match status" value="1"/>
</dbReference>
<evidence type="ECO:0008006" key="3">
    <source>
        <dbReference type="Google" id="ProtNLM"/>
    </source>
</evidence>
<protein>
    <recommendedName>
        <fullName evidence="3">Phosphonate metabolism protein</fullName>
    </recommendedName>
</protein>
<dbReference type="Proteomes" id="UP000002417">
    <property type="component" value="Chromosome"/>
</dbReference>
<dbReference type="InterPro" id="IPR009389">
    <property type="entry name" value="DUF1045"/>
</dbReference>
<dbReference type="PhylomeDB" id="A7IG56"/>
<sequence length="239" mass="25784">MTAPRYALYLAPPAESALWRFGSCVLGYDAQTGAEPACPDLPGFDAEAWHVATAEPRRYGFHGTLKAPFRLADGKTEQDLVDAAAACAAGHHPFEMPPLEVRAIGPFVALVPAVAAPKLDHLAASCVLELEGMRAQLSPADMARRKPDRLSARQMGYLETYGYPYVLDEFRFHMTLTGPLAEGERSHAMNALADAYRASGAEVPVNIGDIALYVQDTPATRFRILTRLPFGGEPCGGLL</sequence>
<accession>A7IG56</accession>
<dbReference type="EMBL" id="CP000781">
    <property type="protein sequence ID" value="ABS66999.1"/>
    <property type="molecule type" value="Genomic_DNA"/>
</dbReference>
<evidence type="ECO:0000313" key="1">
    <source>
        <dbReference type="EMBL" id="ABS66999.1"/>
    </source>
</evidence>
<gene>
    <name evidence="1" type="ordered locus">Xaut_1754</name>
</gene>
<dbReference type="KEGG" id="xau:Xaut_1754"/>
<dbReference type="Pfam" id="PF06299">
    <property type="entry name" value="DUF1045"/>
    <property type="match status" value="1"/>
</dbReference>
<dbReference type="NCBIfam" id="TIGR03223">
    <property type="entry name" value="Phn_opern_protn"/>
    <property type="match status" value="1"/>
</dbReference>
<proteinExistence type="predicted"/>
<organism evidence="1 2">
    <name type="scientific">Xanthobacter autotrophicus (strain ATCC BAA-1158 / Py2)</name>
    <dbReference type="NCBI Taxonomy" id="78245"/>
    <lineage>
        <taxon>Bacteria</taxon>
        <taxon>Pseudomonadati</taxon>
        <taxon>Pseudomonadota</taxon>
        <taxon>Alphaproteobacteria</taxon>
        <taxon>Hyphomicrobiales</taxon>
        <taxon>Xanthobacteraceae</taxon>
        <taxon>Xanthobacter</taxon>
    </lineage>
</organism>
<dbReference type="AlphaFoldDB" id="A7IG56"/>
<evidence type="ECO:0000313" key="2">
    <source>
        <dbReference type="Proteomes" id="UP000002417"/>
    </source>
</evidence>
<dbReference type="eggNOG" id="COG3709">
    <property type="taxonomic scope" value="Bacteria"/>
</dbReference>
<name>A7IG56_XANP2</name>
<dbReference type="HOGENOM" id="CLU_074099_0_0_5"/>
<reference evidence="1 2" key="1">
    <citation type="submission" date="2007-07" db="EMBL/GenBank/DDBJ databases">
        <title>Complete sequence of chromosome of Xanthobacter autotrophicus Py2.</title>
        <authorList>
            <consortium name="US DOE Joint Genome Institute"/>
            <person name="Copeland A."/>
            <person name="Lucas S."/>
            <person name="Lapidus A."/>
            <person name="Barry K."/>
            <person name="Glavina del Rio T."/>
            <person name="Hammon N."/>
            <person name="Israni S."/>
            <person name="Dalin E."/>
            <person name="Tice H."/>
            <person name="Pitluck S."/>
            <person name="Sims D."/>
            <person name="Brettin T."/>
            <person name="Bruce D."/>
            <person name="Detter J.C."/>
            <person name="Han C."/>
            <person name="Tapia R."/>
            <person name="Brainard J."/>
            <person name="Schmutz J."/>
            <person name="Larimer F."/>
            <person name="Land M."/>
            <person name="Hauser L."/>
            <person name="Kyrpides N."/>
            <person name="Kim E."/>
            <person name="Ensigns S.A."/>
            <person name="Richardson P."/>
        </authorList>
    </citation>
    <scope>NUCLEOTIDE SEQUENCE [LARGE SCALE GENOMIC DNA]</scope>
    <source>
        <strain evidence="2">ATCC BAA-1158 / Py2</strain>
    </source>
</reference>